<dbReference type="Pfam" id="PF25989">
    <property type="entry name" value="YknX_C"/>
    <property type="match status" value="1"/>
</dbReference>
<evidence type="ECO:0000256" key="2">
    <source>
        <dbReference type="ARBA" id="ARBA00009477"/>
    </source>
</evidence>
<evidence type="ECO:0000259" key="5">
    <source>
        <dbReference type="Pfam" id="PF25989"/>
    </source>
</evidence>
<evidence type="ECO:0000256" key="4">
    <source>
        <dbReference type="SAM" id="Coils"/>
    </source>
</evidence>
<name>A0ABW1Z4A6_9BACT</name>
<dbReference type="PANTHER" id="PTHR32347">
    <property type="entry name" value="EFFLUX SYSTEM COMPONENT YKNX-RELATED"/>
    <property type="match status" value="1"/>
</dbReference>
<dbReference type="Gene3D" id="2.40.50.100">
    <property type="match status" value="1"/>
</dbReference>
<evidence type="ECO:0000313" key="7">
    <source>
        <dbReference type="Proteomes" id="UP001596391"/>
    </source>
</evidence>
<comment type="caution">
    <text evidence="6">The sequence shown here is derived from an EMBL/GenBank/DDBJ whole genome shotgun (WGS) entry which is preliminary data.</text>
</comment>
<dbReference type="Gene3D" id="2.40.30.170">
    <property type="match status" value="1"/>
</dbReference>
<keyword evidence="7" id="KW-1185">Reference proteome</keyword>
<evidence type="ECO:0000313" key="6">
    <source>
        <dbReference type="EMBL" id="MFC6644232.1"/>
    </source>
</evidence>
<dbReference type="InterPro" id="IPR006143">
    <property type="entry name" value="RND_pump_MFP"/>
</dbReference>
<accession>A0ABW1Z4A6</accession>
<comment type="similarity">
    <text evidence="2">Belongs to the membrane fusion protein (MFP) (TC 8.A.1) family.</text>
</comment>
<evidence type="ECO:0000256" key="1">
    <source>
        <dbReference type="ARBA" id="ARBA00004196"/>
    </source>
</evidence>
<evidence type="ECO:0000256" key="3">
    <source>
        <dbReference type="ARBA" id="ARBA00023054"/>
    </source>
</evidence>
<dbReference type="Proteomes" id="UP001596391">
    <property type="component" value="Unassembled WGS sequence"/>
</dbReference>
<gene>
    <name evidence="6" type="ORF">ACFQBQ_01210</name>
</gene>
<dbReference type="RefSeq" id="WP_390233533.1">
    <property type="nucleotide sequence ID" value="NZ_JBHSWI010000001.1"/>
</dbReference>
<organism evidence="6 7">
    <name type="scientific">Granulicella cerasi</name>
    <dbReference type="NCBI Taxonomy" id="741063"/>
    <lineage>
        <taxon>Bacteria</taxon>
        <taxon>Pseudomonadati</taxon>
        <taxon>Acidobacteriota</taxon>
        <taxon>Terriglobia</taxon>
        <taxon>Terriglobales</taxon>
        <taxon>Acidobacteriaceae</taxon>
        <taxon>Granulicella</taxon>
    </lineage>
</organism>
<reference evidence="7" key="1">
    <citation type="journal article" date="2019" name="Int. J. Syst. Evol. Microbiol.">
        <title>The Global Catalogue of Microorganisms (GCM) 10K type strain sequencing project: providing services to taxonomists for standard genome sequencing and annotation.</title>
        <authorList>
            <consortium name="The Broad Institute Genomics Platform"/>
            <consortium name="The Broad Institute Genome Sequencing Center for Infectious Disease"/>
            <person name="Wu L."/>
            <person name="Ma J."/>
        </authorList>
    </citation>
    <scope>NUCLEOTIDE SEQUENCE [LARGE SCALE GENOMIC DNA]</scope>
    <source>
        <strain evidence="7">CGMCC 1.16026</strain>
    </source>
</reference>
<comment type="subcellular location">
    <subcellularLocation>
        <location evidence="1">Cell envelope</location>
    </subcellularLocation>
</comment>
<sequence>MVVIAAAVYFSRGREVTPIRTATAERQNLLSTISTNGKVEPMEDFQAHAPGPVLVEKLMVSLGQHVAANQELMRLDTADVQSKVAQAQASVAQSENSLQNLQKGGSQEELLSSSSDLKTAQQQAASAQASLNTMQSLQAKGSVSPAEVASARQRLNDANTRVAVLQSRSTSRYSSSDISSQKAQVTQSRAALAAAQKAYSDFDIRAPFSGTVYSLPVSQYDFVQAGEALLDVADLSRLQVRAYFDEPEIGKLAVGQTVKIVWDAKLNRVWHGHISQAPTTVITYGTRNVGECLITVDDPSDDLLPNTNVTVTVTTSERKDVLSVPREALHTEGTTNYVFRILNNRLVRTNVQVGVVNLTRVEITGGLNEHDVIALGATTQVDLADGARVKVQ</sequence>
<dbReference type="SUPFAM" id="SSF111369">
    <property type="entry name" value="HlyD-like secretion proteins"/>
    <property type="match status" value="2"/>
</dbReference>
<proteinExistence type="inferred from homology"/>
<dbReference type="NCBIfam" id="TIGR01730">
    <property type="entry name" value="RND_mfp"/>
    <property type="match status" value="1"/>
</dbReference>
<dbReference type="EMBL" id="JBHSWI010000001">
    <property type="protein sequence ID" value="MFC6644232.1"/>
    <property type="molecule type" value="Genomic_DNA"/>
</dbReference>
<protein>
    <submittedName>
        <fullName evidence="6">Efflux RND transporter periplasmic adaptor subunit</fullName>
    </submittedName>
</protein>
<feature type="coiled-coil region" evidence="4">
    <location>
        <begin position="84"/>
        <end position="168"/>
    </location>
</feature>
<dbReference type="PANTHER" id="PTHR32347:SF23">
    <property type="entry name" value="BLL5650 PROTEIN"/>
    <property type="match status" value="1"/>
</dbReference>
<dbReference type="Gene3D" id="2.40.420.20">
    <property type="match status" value="1"/>
</dbReference>
<dbReference type="InterPro" id="IPR058637">
    <property type="entry name" value="YknX-like_C"/>
</dbReference>
<feature type="domain" description="YknX-like C-terminal permuted SH3-like" evidence="5">
    <location>
        <begin position="321"/>
        <end position="391"/>
    </location>
</feature>
<keyword evidence="3 4" id="KW-0175">Coiled coil</keyword>
<dbReference type="InterPro" id="IPR050465">
    <property type="entry name" value="UPF0194_transport"/>
</dbReference>